<reference evidence="1 2" key="1">
    <citation type="submission" date="2017-08" db="EMBL/GenBank/DDBJ databases">
        <title>WGS of Clinical strains of the CDC Group NO-1 linked to zoonotic infections in humans.</title>
        <authorList>
            <person name="Bernier A.-M."/>
            <person name="Bernard K."/>
        </authorList>
    </citation>
    <scope>NUCLEOTIDE SEQUENCE [LARGE SCALE GENOMIC DNA]</scope>
    <source>
        <strain evidence="1 2">NML120219</strain>
    </source>
</reference>
<protein>
    <submittedName>
        <fullName evidence="1">Uncharacterized protein</fullName>
    </submittedName>
</protein>
<accession>A0A2A2B0V1</accession>
<organism evidence="1 2">
    <name type="scientific">Vandammella animalimorsus</name>
    <dbReference type="NCBI Taxonomy" id="2029117"/>
    <lineage>
        <taxon>Bacteria</taxon>
        <taxon>Pseudomonadati</taxon>
        <taxon>Pseudomonadota</taxon>
        <taxon>Betaproteobacteria</taxon>
        <taxon>Burkholderiales</taxon>
        <taxon>Comamonadaceae</taxon>
        <taxon>Vandammella</taxon>
    </lineage>
</organism>
<sequence length="101" mass="11515">MSNRTGGFSGLLKQISFGVEQCVWLARQLSFFAHKQGKRLMVSHQPCLYFPFGNSENQVTRTDSASPQPIIQQGYRASNLVQIRQQYNQLVLGQIFPFVHI</sequence>
<proteinExistence type="predicted"/>
<dbReference type="AlphaFoldDB" id="A0A2A2B0V1"/>
<gene>
    <name evidence="1" type="ORF">CK621_02310</name>
</gene>
<dbReference type="EMBL" id="NSJE01000003">
    <property type="protein sequence ID" value="PAT43707.1"/>
    <property type="molecule type" value="Genomic_DNA"/>
</dbReference>
<comment type="caution">
    <text evidence="1">The sequence shown here is derived from an EMBL/GenBank/DDBJ whole genome shotgun (WGS) entry which is preliminary data.</text>
</comment>
<name>A0A2A2B0V1_9BURK</name>
<dbReference type="Proteomes" id="UP000218439">
    <property type="component" value="Unassembled WGS sequence"/>
</dbReference>
<evidence type="ECO:0000313" key="2">
    <source>
        <dbReference type="Proteomes" id="UP000218439"/>
    </source>
</evidence>
<evidence type="ECO:0000313" key="1">
    <source>
        <dbReference type="EMBL" id="PAT43707.1"/>
    </source>
</evidence>